<reference evidence="2 3" key="1">
    <citation type="submission" date="2017-10" db="EMBL/GenBank/DDBJ databases">
        <title>Whole genome sequencing of members of genus Pseudoxanthomonas.</title>
        <authorList>
            <person name="Kumar S."/>
            <person name="Bansal K."/>
            <person name="Kaur A."/>
            <person name="Patil P."/>
            <person name="Sharma S."/>
            <person name="Patil P.B."/>
        </authorList>
    </citation>
    <scope>NUCLEOTIDE SEQUENCE [LARGE SCALE GENOMIC DNA]</scope>
    <source>
        <strain evidence="2 3">DSM 17109</strain>
    </source>
</reference>
<feature type="chain" id="PRO_5046378881" description="Lipoprotein" evidence="1">
    <location>
        <begin position="28"/>
        <end position="256"/>
    </location>
</feature>
<name>A0ABQ6ZG72_9GAMM</name>
<proteinExistence type="predicted"/>
<organism evidence="2 3">
    <name type="scientific">Pseudoxanthomonas japonensis</name>
    <dbReference type="NCBI Taxonomy" id="69284"/>
    <lineage>
        <taxon>Bacteria</taxon>
        <taxon>Pseudomonadati</taxon>
        <taxon>Pseudomonadota</taxon>
        <taxon>Gammaproteobacteria</taxon>
        <taxon>Lysobacterales</taxon>
        <taxon>Lysobacteraceae</taxon>
        <taxon>Pseudoxanthomonas</taxon>
    </lineage>
</organism>
<dbReference type="PROSITE" id="PS51318">
    <property type="entry name" value="TAT"/>
    <property type="match status" value="1"/>
</dbReference>
<evidence type="ECO:0000256" key="1">
    <source>
        <dbReference type="SAM" id="SignalP"/>
    </source>
</evidence>
<keyword evidence="3" id="KW-1185">Reference proteome</keyword>
<keyword evidence="1" id="KW-0732">Signal</keyword>
<dbReference type="Proteomes" id="UP000781710">
    <property type="component" value="Unassembled WGS sequence"/>
</dbReference>
<comment type="caution">
    <text evidence="2">The sequence shown here is derived from an EMBL/GenBank/DDBJ whole genome shotgun (WGS) entry which is preliminary data.</text>
</comment>
<feature type="signal peptide" evidence="1">
    <location>
        <begin position="1"/>
        <end position="27"/>
    </location>
</feature>
<protein>
    <recommendedName>
        <fullName evidence="4">Lipoprotein</fullName>
    </recommendedName>
</protein>
<dbReference type="RefSeq" id="WP_162338016.1">
    <property type="nucleotide sequence ID" value="NZ_JBHSRQ010000004.1"/>
</dbReference>
<sequence>MKDRRARLMGAMLLLAALLLASCRQDADTDPVAAAPEVEQPSAERFQQSLEGLWSTEENEGDDAETLYVFEWQAAGLRVVRDGALLDGKVEDVDLDNGTLALHVTSDTGPSETVTVRKVPDPQTPDAFSLRITWGGGQTEALGFVRRLTARDREGVAEAVRMASRPDDAACDTDAPAGSVRAALVCGHEEFGALDAGMRAQFKELADRYPDGDRTVAAATRQLDACDTPACLRAAYAQWQAYFDENYDLGDVVDYQ</sequence>
<evidence type="ECO:0000313" key="3">
    <source>
        <dbReference type="Proteomes" id="UP000781710"/>
    </source>
</evidence>
<dbReference type="PROSITE" id="PS51257">
    <property type="entry name" value="PROKAR_LIPOPROTEIN"/>
    <property type="match status" value="1"/>
</dbReference>
<evidence type="ECO:0000313" key="2">
    <source>
        <dbReference type="EMBL" id="KAF1724694.1"/>
    </source>
</evidence>
<dbReference type="EMBL" id="PDWW01000015">
    <property type="protein sequence ID" value="KAF1724694.1"/>
    <property type="molecule type" value="Genomic_DNA"/>
</dbReference>
<evidence type="ECO:0008006" key="4">
    <source>
        <dbReference type="Google" id="ProtNLM"/>
    </source>
</evidence>
<accession>A0ABQ6ZG72</accession>
<gene>
    <name evidence="2" type="ORF">CSC78_11465</name>
</gene>
<dbReference type="InterPro" id="IPR006311">
    <property type="entry name" value="TAT_signal"/>
</dbReference>